<feature type="non-terminal residue" evidence="1">
    <location>
        <position position="1"/>
    </location>
</feature>
<accession>A0A6A0A7P1</accession>
<evidence type="ECO:0000313" key="1">
    <source>
        <dbReference type="EMBL" id="GFH28501.1"/>
    </source>
</evidence>
<sequence>AAAATASLIWILADHQAPFHGTVKQNFSPPAICLEEFHGTASHEGQGILRDYMSTRARRMVQPQGVPQIIKFYITLTVVTRVWKAAATQRTKVDAGHPAGGAD</sequence>
<dbReference type="AlphaFoldDB" id="A0A6A0A7P1"/>
<name>A0A6A0A7P1_HAELA</name>
<protein>
    <submittedName>
        <fullName evidence="1">Uncharacterized protein</fullName>
    </submittedName>
</protein>
<keyword evidence="2" id="KW-1185">Reference proteome</keyword>
<dbReference type="Proteomes" id="UP000485058">
    <property type="component" value="Unassembled WGS sequence"/>
</dbReference>
<dbReference type="EMBL" id="BLLF01003905">
    <property type="protein sequence ID" value="GFH28501.1"/>
    <property type="molecule type" value="Genomic_DNA"/>
</dbReference>
<proteinExistence type="predicted"/>
<organism evidence="1 2">
    <name type="scientific">Haematococcus lacustris</name>
    <name type="common">Green alga</name>
    <name type="synonym">Haematococcus pluvialis</name>
    <dbReference type="NCBI Taxonomy" id="44745"/>
    <lineage>
        <taxon>Eukaryota</taxon>
        <taxon>Viridiplantae</taxon>
        <taxon>Chlorophyta</taxon>
        <taxon>core chlorophytes</taxon>
        <taxon>Chlorophyceae</taxon>
        <taxon>CS clade</taxon>
        <taxon>Chlamydomonadales</taxon>
        <taxon>Haematococcaceae</taxon>
        <taxon>Haematococcus</taxon>
    </lineage>
</organism>
<comment type="caution">
    <text evidence="1">The sequence shown here is derived from an EMBL/GenBank/DDBJ whole genome shotgun (WGS) entry which is preliminary data.</text>
</comment>
<gene>
    <name evidence="1" type="ORF">HaLaN_27004</name>
</gene>
<evidence type="ECO:0000313" key="2">
    <source>
        <dbReference type="Proteomes" id="UP000485058"/>
    </source>
</evidence>
<reference evidence="1 2" key="1">
    <citation type="submission" date="2020-02" db="EMBL/GenBank/DDBJ databases">
        <title>Draft genome sequence of Haematococcus lacustris strain NIES-144.</title>
        <authorList>
            <person name="Morimoto D."/>
            <person name="Nakagawa S."/>
            <person name="Yoshida T."/>
            <person name="Sawayama S."/>
        </authorList>
    </citation>
    <scope>NUCLEOTIDE SEQUENCE [LARGE SCALE GENOMIC DNA]</scope>
    <source>
        <strain evidence="1 2">NIES-144</strain>
    </source>
</reference>